<dbReference type="Proteomes" id="UP000077469">
    <property type="component" value="Chromosome"/>
</dbReference>
<dbReference type="PANTHER" id="PTHR42939">
    <property type="entry name" value="ABC TRANSPORTER ATP-BINDING PROTEIN ALBC-RELATED"/>
    <property type="match status" value="1"/>
</dbReference>
<organism evidence="5 6">
    <name type="scientific">Pseudothermotoga hypogea DSM 11164 = NBRC 106472</name>
    <dbReference type="NCBI Taxonomy" id="1123384"/>
    <lineage>
        <taxon>Bacteria</taxon>
        <taxon>Thermotogati</taxon>
        <taxon>Thermotogota</taxon>
        <taxon>Thermotogae</taxon>
        <taxon>Thermotogales</taxon>
        <taxon>Thermotogaceae</taxon>
        <taxon>Pseudothermotoga</taxon>
    </lineage>
</organism>
<evidence type="ECO:0000313" key="6">
    <source>
        <dbReference type="Proteomes" id="UP000077469"/>
    </source>
</evidence>
<dbReference type="STRING" id="1123384.AJ81_01545"/>
<dbReference type="PATRIC" id="fig|1123384.7.peg.309"/>
<dbReference type="KEGG" id="phy:AJ81_01545"/>
<dbReference type="InterPro" id="IPR027417">
    <property type="entry name" value="P-loop_NTPase"/>
</dbReference>
<dbReference type="SUPFAM" id="SSF52540">
    <property type="entry name" value="P-loop containing nucleoside triphosphate hydrolases"/>
    <property type="match status" value="1"/>
</dbReference>
<dbReference type="RefSeq" id="WP_031503444.1">
    <property type="nucleotide sequence ID" value="NC_022795.1"/>
</dbReference>
<dbReference type="GO" id="GO:0016887">
    <property type="term" value="F:ATP hydrolysis activity"/>
    <property type="evidence" value="ECO:0007669"/>
    <property type="project" value="InterPro"/>
</dbReference>
<dbReference type="Gene3D" id="3.40.50.300">
    <property type="entry name" value="P-loop containing nucleotide triphosphate hydrolases"/>
    <property type="match status" value="1"/>
</dbReference>
<keyword evidence="2" id="KW-0547">Nucleotide-binding</keyword>
<evidence type="ECO:0000256" key="3">
    <source>
        <dbReference type="ARBA" id="ARBA00022840"/>
    </source>
</evidence>
<dbReference type="CDD" id="cd03230">
    <property type="entry name" value="ABC_DR_subfamily_A"/>
    <property type="match status" value="1"/>
</dbReference>
<dbReference type="AlphaFoldDB" id="A0A0X1KPE7"/>
<name>A0A0X1KPE7_9THEM</name>
<keyword evidence="3 5" id="KW-0067">ATP-binding</keyword>
<protein>
    <submittedName>
        <fullName evidence="5">Multidrug ABC transporter ATP-binding protein</fullName>
    </submittedName>
</protein>
<feature type="domain" description="ABC transporter" evidence="4">
    <location>
        <begin position="3"/>
        <end position="216"/>
    </location>
</feature>
<dbReference type="GO" id="GO:0005524">
    <property type="term" value="F:ATP binding"/>
    <property type="evidence" value="ECO:0007669"/>
    <property type="project" value="UniProtKB-KW"/>
</dbReference>
<proteinExistence type="predicted"/>
<dbReference type="PaxDb" id="1123384-AJ81_01545"/>
<evidence type="ECO:0000256" key="2">
    <source>
        <dbReference type="ARBA" id="ARBA00022741"/>
    </source>
</evidence>
<evidence type="ECO:0000256" key="1">
    <source>
        <dbReference type="ARBA" id="ARBA00022448"/>
    </source>
</evidence>
<dbReference type="Pfam" id="PF00005">
    <property type="entry name" value="ABC_tran"/>
    <property type="match status" value="1"/>
</dbReference>
<keyword evidence="1" id="KW-0813">Transport</keyword>
<reference evidence="5 6" key="1">
    <citation type="submission" date="2014-01" db="EMBL/GenBank/DDBJ databases">
        <title>Genome sequencing of Thermotog hypogea.</title>
        <authorList>
            <person name="Zhang X."/>
            <person name="Alvare G."/>
            <person name="Fristensky B."/>
            <person name="Chen L."/>
            <person name="Suen T."/>
            <person name="Chen Q."/>
            <person name="Ma K."/>
        </authorList>
    </citation>
    <scope>NUCLEOTIDE SEQUENCE [LARGE SCALE GENOMIC DNA]</scope>
    <source>
        <strain evidence="5 6">DSM 11164</strain>
    </source>
</reference>
<dbReference type="OrthoDB" id="9804819at2"/>
<dbReference type="InterPro" id="IPR051782">
    <property type="entry name" value="ABC_Transporter_VariousFunc"/>
</dbReference>
<dbReference type="InterPro" id="IPR003593">
    <property type="entry name" value="AAA+_ATPase"/>
</dbReference>
<dbReference type="EMBL" id="CP007141">
    <property type="protein sequence ID" value="AJC73099.1"/>
    <property type="molecule type" value="Genomic_DNA"/>
</dbReference>
<sequence>MVLSVKNLVKSYRNKRAVEGVSFDVEKGQIFALLGPNGAGKTTTMKCVLGLRKADSGEITINGSYSYLPEQKELYRYLTVEKMVRTNNRINRRFDAKKALDLLEEFQIPLKEKIANLSHGMNTLAYLSLVLAEDVDLYLMDEPTWGLDPLMRNRVLELVRTMPQSGKSVLYTSHILSEVEKIADIVAIMVKGRIVEMDNLDNLKEKYVACVVPKGEKLNGYLYRSTKEEDVYIVKRSEANGKIQPADFDMIFEALVKGVKI</sequence>
<dbReference type="PROSITE" id="PS50893">
    <property type="entry name" value="ABC_TRANSPORTER_2"/>
    <property type="match status" value="1"/>
</dbReference>
<keyword evidence="6" id="KW-1185">Reference proteome</keyword>
<evidence type="ECO:0000259" key="4">
    <source>
        <dbReference type="PROSITE" id="PS50893"/>
    </source>
</evidence>
<dbReference type="PANTHER" id="PTHR42939:SF1">
    <property type="entry name" value="ABC TRANSPORTER ATP-BINDING PROTEIN ALBC-RELATED"/>
    <property type="match status" value="1"/>
</dbReference>
<accession>A0A0X1KPE7</accession>
<dbReference type="SMART" id="SM00382">
    <property type="entry name" value="AAA"/>
    <property type="match status" value="1"/>
</dbReference>
<dbReference type="InterPro" id="IPR003439">
    <property type="entry name" value="ABC_transporter-like_ATP-bd"/>
</dbReference>
<gene>
    <name evidence="5" type="ORF">AJ81_01545</name>
</gene>
<evidence type="ECO:0000313" key="5">
    <source>
        <dbReference type="EMBL" id="AJC73099.1"/>
    </source>
</evidence>